<dbReference type="AlphaFoldDB" id="A0A3C1KRF5"/>
<evidence type="ECO:0000313" key="3">
    <source>
        <dbReference type="EMBL" id="HAN29161.1"/>
    </source>
</evidence>
<dbReference type="InterPro" id="IPR025392">
    <property type="entry name" value="DUF4124"/>
</dbReference>
<evidence type="ECO:0000259" key="2">
    <source>
        <dbReference type="Pfam" id="PF13511"/>
    </source>
</evidence>
<proteinExistence type="predicted"/>
<accession>A0A3C1KRF5</accession>
<comment type="caution">
    <text evidence="3">The sequence shown here is derived from an EMBL/GenBank/DDBJ whole genome shotgun (WGS) entry which is preliminary data.</text>
</comment>
<sequence>MSGSRFWLLLCTFFLVGVLLALALKGGTDVSFVKFWEALVEQLASVNGLDQKPGEHKVLSSEAGGALRAVQSQLQRSRFDHTVNDRQVCARPSTRRREDTDPNLVYRWKDANGLTHMSDERPEGVIATVLDMRLSAQDFSYRLMPDGLQLPVDFAGKVAAGSKRMYDVWHFLLGGNKLKQARIDVLLVADDARFAAYRASTSSDTFPIAGFYSMRSNQAFVKADPAQPARNLRVTYHEVSHLITASHLGPTPPWLTEGLAEYFETMQVRDQTGAVYPNEAHIRLLRSQVLPSLHAYLSIDRREWYGEHRERNYAIAWSLIHFLLQGSPGMYALQSTVRQVETHFCRPFSVLQALEKAYPGGLSRLEADWRRWLTSQHFVTQQT</sequence>
<organism evidence="3 4">
    <name type="scientific">Haliea salexigens</name>
    <dbReference type="NCBI Taxonomy" id="287487"/>
    <lineage>
        <taxon>Bacteria</taxon>
        <taxon>Pseudomonadati</taxon>
        <taxon>Pseudomonadota</taxon>
        <taxon>Gammaproteobacteria</taxon>
        <taxon>Cellvibrionales</taxon>
        <taxon>Halieaceae</taxon>
        <taxon>Haliea</taxon>
    </lineage>
</organism>
<evidence type="ECO:0000313" key="4">
    <source>
        <dbReference type="Proteomes" id="UP000259273"/>
    </source>
</evidence>
<feature type="domain" description="DUF1570" evidence="1">
    <location>
        <begin position="247"/>
        <end position="325"/>
    </location>
</feature>
<reference evidence="3 4" key="1">
    <citation type="journal article" date="2018" name="Nat. Biotechnol.">
        <title>A standardized bacterial taxonomy based on genome phylogeny substantially revises the tree of life.</title>
        <authorList>
            <person name="Parks D.H."/>
            <person name="Chuvochina M."/>
            <person name="Waite D.W."/>
            <person name="Rinke C."/>
            <person name="Skarshewski A."/>
            <person name="Chaumeil P.A."/>
            <person name="Hugenholtz P."/>
        </authorList>
    </citation>
    <scope>NUCLEOTIDE SEQUENCE [LARGE SCALE GENOMIC DNA]</scope>
    <source>
        <strain evidence="3">UBA9158</strain>
    </source>
</reference>
<dbReference type="Pfam" id="PF07607">
    <property type="entry name" value="DUF1570"/>
    <property type="match status" value="1"/>
</dbReference>
<dbReference type="Pfam" id="PF13511">
    <property type="entry name" value="DUF4124"/>
    <property type="match status" value="1"/>
</dbReference>
<evidence type="ECO:0000259" key="1">
    <source>
        <dbReference type="Pfam" id="PF07607"/>
    </source>
</evidence>
<evidence type="ECO:0008006" key="5">
    <source>
        <dbReference type="Google" id="ProtNLM"/>
    </source>
</evidence>
<dbReference type="InterPro" id="IPR011464">
    <property type="entry name" value="DUF1570"/>
</dbReference>
<gene>
    <name evidence="3" type="ORF">DCP75_15865</name>
</gene>
<protein>
    <recommendedName>
        <fullName evidence="5">DUF1570 domain-containing protein</fullName>
    </recommendedName>
</protein>
<dbReference type="Proteomes" id="UP000259273">
    <property type="component" value="Unassembled WGS sequence"/>
</dbReference>
<feature type="domain" description="DUF4124" evidence="2">
    <location>
        <begin position="105"/>
        <end position="131"/>
    </location>
</feature>
<name>A0A3C1KRF5_9GAMM</name>
<dbReference type="EMBL" id="DMND01000211">
    <property type="protein sequence ID" value="HAN29161.1"/>
    <property type="molecule type" value="Genomic_DNA"/>
</dbReference>